<protein>
    <recommendedName>
        <fullName evidence="5">Riboflavin kinase</fullName>
        <ecNumber evidence="4">2.7.1.161</ecNumber>
    </recommendedName>
    <alternativeName>
        <fullName evidence="14">CTP-dependent riboflavin kinase</fullName>
    </alternativeName>
    <alternativeName>
        <fullName evidence="15">CTP:riboflavin 5'-phosphotransferase</fullName>
    </alternativeName>
    <alternativeName>
        <fullName evidence="13">Flavokinase</fullName>
    </alternativeName>
</protein>
<evidence type="ECO:0000256" key="15">
    <source>
        <dbReference type="ARBA" id="ARBA00033116"/>
    </source>
</evidence>
<dbReference type="GO" id="GO:0009231">
    <property type="term" value="P:riboflavin biosynthetic process"/>
    <property type="evidence" value="ECO:0007669"/>
    <property type="project" value="InterPro"/>
</dbReference>
<dbReference type="EMBL" id="CP040089">
    <property type="protein sequence ID" value="QGA80764.1"/>
    <property type="molecule type" value="Genomic_DNA"/>
</dbReference>
<evidence type="ECO:0000256" key="2">
    <source>
        <dbReference type="ARBA" id="ARBA00005219"/>
    </source>
</evidence>
<keyword evidence="8 18" id="KW-0808">Transferase</keyword>
<dbReference type="InterPro" id="IPR023602">
    <property type="entry name" value="Riboflavin_kinase_CTP-dep"/>
</dbReference>
<evidence type="ECO:0000256" key="3">
    <source>
        <dbReference type="ARBA" id="ARBA00006428"/>
    </source>
</evidence>
<keyword evidence="19" id="KW-1185">Reference proteome</keyword>
<keyword evidence="10" id="KW-0547">Nucleotide-binding</keyword>
<keyword evidence="11 18" id="KW-0418">Kinase</keyword>
<name>A0A5Q0UGP2_9ARCH</name>
<comment type="cofactor">
    <cofactor evidence="1">
        <name>Mg(2+)</name>
        <dbReference type="ChEBI" id="CHEBI:18420"/>
    </cofactor>
</comment>
<evidence type="ECO:0000256" key="1">
    <source>
        <dbReference type="ARBA" id="ARBA00001946"/>
    </source>
</evidence>
<evidence type="ECO:0000256" key="8">
    <source>
        <dbReference type="ARBA" id="ARBA00022679"/>
    </source>
</evidence>
<dbReference type="Pfam" id="PF01982">
    <property type="entry name" value="CTP-dep_RFKase"/>
    <property type="match status" value="1"/>
</dbReference>
<dbReference type="GeneID" id="42365270"/>
<comment type="similarity">
    <text evidence="3">Belongs to the archaeal riboflavin kinase family.</text>
</comment>
<dbReference type="RefSeq" id="WP_153550504.1">
    <property type="nucleotide sequence ID" value="NZ_CP040089.1"/>
</dbReference>
<sequence length="126" mass="14333">MELEGTVTSGMGDGEYYIGKEVYQEAFDETLGFRPFPGTLNLEVEEKTREAFEENSETLEIREIYEDGERLSDVDVTPCKIEGVECGLLRLEFTDHPKSVAEVVAPIELRKKFNLEDGDKVKLEHN</sequence>
<evidence type="ECO:0000256" key="11">
    <source>
        <dbReference type="ARBA" id="ARBA00022777"/>
    </source>
</evidence>
<evidence type="ECO:0000256" key="16">
    <source>
        <dbReference type="ARBA" id="ARBA00047857"/>
    </source>
</evidence>
<evidence type="ECO:0000256" key="10">
    <source>
        <dbReference type="ARBA" id="ARBA00022741"/>
    </source>
</evidence>
<evidence type="ECO:0000256" key="12">
    <source>
        <dbReference type="ARBA" id="ARBA00022842"/>
    </source>
</evidence>
<keyword evidence="7" id="KW-0288">FMN</keyword>
<evidence type="ECO:0000313" key="19">
    <source>
        <dbReference type="Proteomes" id="UP000377803"/>
    </source>
</evidence>
<dbReference type="KEGG" id="ncon:LC1Nh_0881"/>
<dbReference type="EC" id="2.7.1.161" evidence="4"/>
<dbReference type="GO" id="GO:0000166">
    <property type="term" value="F:nucleotide binding"/>
    <property type="evidence" value="ECO:0007669"/>
    <property type="project" value="UniProtKB-KW"/>
</dbReference>
<feature type="domain" description="Riboflavin kinase" evidence="17">
    <location>
        <begin position="7"/>
        <end position="124"/>
    </location>
</feature>
<proteinExistence type="inferred from homology"/>
<accession>A0A5Q0UGP2</accession>
<dbReference type="Proteomes" id="UP000377803">
    <property type="component" value="Chromosome"/>
</dbReference>
<dbReference type="AlphaFoldDB" id="A0A5Q0UGP2"/>
<evidence type="ECO:0000256" key="6">
    <source>
        <dbReference type="ARBA" id="ARBA00022630"/>
    </source>
</evidence>
<dbReference type="GO" id="GO:0046872">
    <property type="term" value="F:metal ion binding"/>
    <property type="evidence" value="ECO:0007669"/>
    <property type="project" value="UniProtKB-KW"/>
</dbReference>
<evidence type="ECO:0000256" key="9">
    <source>
        <dbReference type="ARBA" id="ARBA00022723"/>
    </source>
</evidence>
<dbReference type="Gene3D" id="2.40.30.30">
    <property type="entry name" value="Riboflavin kinase-like"/>
    <property type="match status" value="1"/>
</dbReference>
<keyword evidence="9" id="KW-0479">Metal-binding</keyword>
<comment type="pathway">
    <text evidence="2">Cofactor biosynthesis; FMN biosynthesis; FMN from riboflavin (CTP route): step 1/1.</text>
</comment>
<evidence type="ECO:0000256" key="14">
    <source>
        <dbReference type="ARBA" id="ARBA00030544"/>
    </source>
</evidence>
<dbReference type="OrthoDB" id="30955at2157"/>
<dbReference type="GO" id="GO:0008531">
    <property type="term" value="F:riboflavin kinase activity"/>
    <property type="evidence" value="ECO:0007669"/>
    <property type="project" value="InterPro"/>
</dbReference>
<dbReference type="GO" id="GO:0009398">
    <property type="term" value="P:FMN biosynthetic process"/>
    <property type="evidence" value="ECO:0007669"/>
    <property type="project" value="UniProtKB-UniPathway"/>
</dbReference>
<dbReference type="PANTHER" id="PTHR40706:SF1">
    <property type="entry name" value="RIBOFLAVIN KINASE"/>
    <property type="match status" value="1"/>
</dbReference>
<evidence type="ECO:0000256" key="13">
    <source>
        <dbReference type="ARBA" id="ARBA00029789"/>
    </source>
</evidence>
<evidence type="ECO:0000256" key="7">
    <source>
        <dbReference type="ARBA" id="ARBA00022643"/>
    </source>
</evidence>
<dbReference type="PANTHER" id="PTHR40706">
    <property type="entry name" value="RIBOFLAVIN KINASE"/>
    <property type="match status" value="1"/>
</dbReference>
<dbReference type="SUPFAM" id="SSF82114">
    <property type="entry name" value="Riboflavin kinase-like"/>
    <property type="match status" value="1"/>
</dbReference>
<dbReference type="InterPro" id="IPR039063">
    <property type="entry name" value="RibK_CTP-dep"/>
</dbReference>
<comment type="catalytic activity">
    <reaction evidence="16">
        <text>riboflavin + CTP = CDP + FMN + H(+)</text>
        <dbReference type="Rhea" id="RHEA:25021"/>
        <dbReference type="ChEBI" id="CHEBI:15378"/>
        <dbReference type="ChEBI" id="CHEBI:37563"/>
        <dbReference type="ChEBI" id="CHEBI:57986"/>
        <dbReference type="ChEBI" id="CHEBI:58069"/>
        <dbReference type="ChEBI" id="CHEBI:58210"/>
        <dbReference type="EC" id="2.7.1.161"/>
    </reaction>
</comment>
<evidence type="ECO:0000256" key="4">
    <source>
        <dbReference type="ARBA" id="ARBA00011987"/>
    </source>
</evidence>
<keyword evidence="6" id="KW-0285">Flavoprotein</keyword>
<evidence type="ECO:0000259" key="17">
    <source>
        <dbReference type="Pfam" id="PF01982"/>
    </source>
</evidence>
<gene>
    <name evidence="18" type="primary">rfk</name>
    <name evidence="18" type="ORF">LC1Nh_0881</name>
</gene>
<reference evidence="19" key="1">
    <citation type="submission" date="2019-05" db="EMBL/GenBank/DDBJ databases">
        <title>Candidatus Nanohalobium constans, a novel model system to study the DPANN nano-sized archaea: genomic and physiological characterization of a nanoarchaeon co-cultured with its chitinotrophic host.</title>
        <authorList>
            <person name="La Cono V."/>
            <person name="Arcadi E."/>
            <person name="Crisafi F."/>
            <person name="Denaro R."/>
            <person name="La Spada G."/>
            <person name="Messina E."/>
            <person name="Smedile F."/>
            <person name="Toshchakov S.V."/>
            <person name="Shevchenko M.A."/>
            <person name="Golyshin P.N."/>
            <person name="Golyshina O.V."/>
            <person name="Ferrer M."/>
            <person name="Rohde M."/>
            <person name="Mushegian A."/>
            <person name="Sorokin D.Y."/>
            <person name="Giuliano L."/>
            <person name="Yakimov M.M."/>
        </authorList>
    </citation>
    <scope>NUCLEOTIDE SEQUENCE [LARGE SCALE GENOMIC DNA]</scope>
    <source>
        <strain evidence="19">LC1Nh</strain>
    </source>
</reference>
<evidence type="ECO:0000256" key="5">
    <source>
        <dbReference type="ARBA" id="ARBA00017394"/>
    </source>
</evidence>
<keyword evidence="12" id="KW-0460">Magnesium</keyword>
<dbReference type="UniPathway" id="UPA00276">
    <property type="reaction ID" value="UER00929"/>
</dbReference>
<organism evidence="18 19">
    <name type="scientific">Candidatus Nanohalobium constans</name>
    <dbReference type="NCBI Taxonomy" id="2565781"/>
    <lineage>
        <taxon>Archaea</taxon>
        <taxon>Candidatus Nanohalarchaeota</taxon>
        <taxon>Candidatus Nanohalobia</taxon>
        <taxon>Candidatus Nanohalobiales</taxon>
        <taxon>Candidatus Nanohalobiaceae</taxon>
        <taxon>Candidatus Nanohalobium</taxon>
    </lineage>
</organism>
<evidence type="ECO:0000313" key="18">
    <source>
        <dbReference type="EMBL" id="QGA80764.1"/>
    </source>
</evidence>
<dbReference type="InterPro" id="IPR023465">
    <property type="entry name" value="Riboflavin_kinase_dom_sf"/>
</dbReference>